<keyword evidence="3" id="KW-1185">Reference proteome</keyword>
<dbReference type="InterPro" id="IPR050126">
    <property type="entry name" value="Ap4A_hydrolase"/>
</dbReference>
<comment type="similarity">
    <text evidence="1">Belongs to the metallophosphoesterase superfamily. YfcE family.</text>
</comment>
<dbReference type="EMBL" id="CP025611">
    <property type="protein sequence ID" value="AUN28877.1"/>
    <property type="molecule type" value="Genomic_DNA"/>
</dbReference>
<dbReference type="PANTHER" id="PTHR42850:SF2">
    <property type="entry name" value="BLL5683 PROTEIN"/>
    <property type="match status" value="1"/>
</dbReference>
<evidence type="ECO:0000313" key="2">
    <source>
        <dbReference type="EMBL" id="AUN28877.1"/>
    </source>
</evidence>
<dbReference type="RefSeq" id="WP_102110639.1">
    <property type="nucleotide sequence ID" value="NZ_BMGN01000005.1"/>
</dbReference>
<dbReference type="PANTHER" id="PTHR42850">
    <property type="entry name" value="METALLOPHOSPHOESTERASE"/>
    <property type="match status" value="1"/>
</dbReference>
<dbReference type="GO" id="GO:0005737">
    <property type="term" value="C:cytoplasm"/>
    <property type="evidence" value="ECO:0007669"/>
    <property type="project" value="TreeGrafter"/>
</dbReference>
<dbReference type="Proteomes" id="UP000234752">
    <property type="component" value="Chromosome eg_1"/>
</dbReference>
<dbReference type="Gene3D" id="3.60.21.10">
    <property type="match status" value="1"/>
</dbReference>
<reference evidence="2 3" key="1">
    <citation type="submission" date="2017-12" db="EMBL/GenBank/DDBJ databases">
        <title>Genomes of bacteria within cyanobacterial aggregates.</title>
        <authorList>
            <person name="Cai H."/>
        </authorList>
    </citation>
    <scope>NUCLEOTIDE SEQUENCE [LARGE SCALE GENOMIC DNA]</scope>
    <source>
        <strain evidence="2 3">TH16</strain>
    </source>
</reference>
<name>A0A2K9N6Z7_9PROT</name>
<dbReference type="KEGG" id="ncb:C0V82_00360"/>
<dbReference type="Pfam" id="PF12850">
    <property type="entry name" value="Metallophos_2"/>
    <property type="match status" value="1"/>
</dbReference>
<dbReference type="GO" id="GO:0016791">
    <property type="term" value="F:phosphatase activity"/>
    <property type="evidence" value="ECO:0007669"/>
    <property type="project" value="TreeGrafter"/>
</dbReference>
<accession>A0A2K9N6Z7</accession>
<dbReference type="InterPro" id="IPR029052">
    <property type="entry name" value="Metallo-depent_PP-like"/>
</dbReference>
<dbReference type="InterPro" id="IPR024654">
    <property type="entry name" value="Calcineurin-like_PHP_lpxH"/>
</dbReference>
<organism evidence="2 3">
    <name type="scientific">Niveispirillum cyanobacteriorum</name>
    <dbReference type="NCBI Taxonomy" id="1612173"/>
    <lineage>
        <taxon>Bacteria</taxon>
        <taxon>Pseudomonadati</taxon>
        <taxon>Pseudomonadota</taxon>
        <taxon>Alphaproteobacteria</taxon>
        <taxon>Rhodospirillales</taxon>
        <taxon>Azospirillaceae</taxon>
        <taxon>Niveispirillum</taxon>
    </lineage>
</organism>
<evidence type="ECO:0000313" key="3">
    <source>
        <dbReference type="Proteomes" id="UP000234752"/>
    </source>
</evidence>
<proteinExistence type="inferred from homology"/>
<dbReference type="InterPro" id="IPR011152">
    <property type="entry name" value="Pesterase_MJ0912"/>
</dbReference>
<dbReference type="PIRSF" id="PIRSF000883">
    <property type="entry name" value="Pesterase_MJ0912"/>
    <property type="match status" value="1"/>
</dbReference>
<sequence length="246" mass="26636">MRIAVISDVHGNLGALTAVLADIDRQGVDQVVDLGDKLSGPLYPAETADLMRSRDILHIAGNHERQLLELPVAKMGMSDRLAHEALTPAHRDWLTSLPAQREMAGGEVWLCHGTPASDLIYFLEELGDWGSRPAAVALVAERAGDIQAPVILCGHSHVQRGVRLPDGRLVVNPGSVGLQAYLDDFRFPHRNEMGSPHARYCLLDRARGTWAVTMVEVAYDWDAAADLAASRGADGWALSLRTGRAG</sequence>
<gene>
    <name evidence="2" type="ORF">C0V82_00360</name>
</gene>
<dbReference type="AlphaFoldDB" id="A0A2K9N6Z7"/>
<protein>
    <submittedName>
        <fullName evidence="2">YfcE family phosphodiesterase</fullName>
    </submittedName>
</protein>
<dbReference type="SUPFAM" id="SSF56300">
    <property type="entry name" value="Metallo-dependent phosphatases"/>
    <property type="match status" value="1"/>
</dbReference>
<dbReference type="CDD" id="cd00838">
    <property type="entry name" value="MPP_superfamily"/>
    <property type="match status" value="1"/>
</dbReference>
<evidence type="ECO:0000256" key="1">
    <source>
        <dbReference type="ARBA" id="ARBA00008950"/>
    </source>
</evidence>
<dbReference type="OrthoDB" id="9813918at2"/>